<dbReference type="RefSeq" id="WP_274050359.1">
    <property type="nucleotide sequence ID" value="NZ_CP059693.1"/>
</dbReference>
<keyword evidence="2" id="KW-1185">Reference proteome</keyword>
<dbReference type="EMBL" id="CP059693">
    <property type="protein sequence ID" value="WDE10326.1"/>
    <property type="molecule type" value="Genomic_DNA"/>
</dbReference>
<dbReference type="Proteomes" id="UP001215231">
    <property type="component" value="Chromosome"/>
</dbReference>
<proteinExistence type="predicted"/>
<reference evidence="1 2" key="1">
    <citation type="journal article" date="2022" name="Mar. Drugs">
        <title>Bioassay-Guided Fractionation Leads to the Detection of Cholic Acid Generated by the Rare Thalassomonas sp.</title>
        <authorList>
            <person name="Pheiffer F."/>
            <person name="Schneider Y.K."/>
            <person name="Hansen E.H."/>
            <person name="Andersen J.H."/>
            <person name="Isaksson J."/>
            <person name="Busche T."/>
            <person name="R C."/>
            <person name="Kalinowski J."/>
            <person name="Zyl L.V."/>
            <person name="Trindade M."/>
        </authorList>
    </citation>
    <scope>NUCLEOTIDE SEQUENCE [LARGE SCALE GENOMIC DNA]</scope>
    <source>
        <strain evidence="1 2">A5K-61T</strain>
    </source>
</reference>
<sequence>MRFLLIMSLLVLLPSSSFFLPAYLSDLLLEGGYSRAQLDYAAKGELPAAWQLKLNQARYGSKAWLRLNEKLARTQGTAAVELARYYQGQGQKQQQQGGEGQEQRRLAIFWYRQGIRLSSKKARLGLAQLYFDNNQLLLAKETAGTNPDFTLLNADSAAEAHGLVKLAAQAAIALGDIDDIKRQLPLLELSTAGRALLADIHRFGVLTSQAKGNRQAAFYGMPDPHVINKPAAVSCTASIQLFATRIEHLHYLEQLIDGVESGPLAPFVCFAPVRYRALDSLACREREVTAANRRVKKRRAIKCREELWQYEAAGINSRFVGVLLPQGGANVHLGILYLDRSDNLDVFTHELSHLLGFIDEYPLPVHHNRCSAAQQSPFAHNLVVLAEFYQGERKQLRARILKQLPWAAQIREDTPILQAQANGWQLGTPDEYANRVGVFPAASCDRQTPQAFKPLSKRTQLAYYEEAFPDAYLKRLSAQPGAFLMPSFHYNIALALFHRGEIKQAKFWLNQAALWESSAVRKAKIIVGDF</sequence>
<protein>
    <submittedName>
        <fullName evidence="1">Uncharacterized protein</fullName>
    </submittedName>
</protein>
<gene>
    <name evidence="1" type="ORF">H3N35_18875</name>
</gene>
<evidence type="ECO:0000313" key="1">
    <source>
        <dbReference type="EMBL" id="WDE10326.1"/>
    </source>
</evidence>
<organism evidence="1 2">
    <name type="scientific">Thalassomonas haliotis</name>
    <dbReference type="NCBI Taxonomy" id="485448"/>
    <lineage>
        <taxon>Bacteria</taxon>
        <taxon>Pseudomonadati</taxon>
        <taxon>Pseudomonadota</taxon>
        <taxon>Gammaproteobacteria</taxon>
        <taxon>Alteromonadales</taxon>
        <taxon>Colwelliaceae</taxon>
        <taxon>Thalassomonas</taxon>
    </lineage>
</organism>
<accession>A0ABY7VAI6</accession>
<evidence type="ECO:0000313" key="2">
    <source>
        <dbReference type="Proteomes" id="UP001215231"/>
    </source>
</evidence>
<name>A0ABY7VAI6_9GAMM</name>